<proteinExistence type="predicted"/>
<dbReference type="RefSeq" id="XP_045957841.1">
    <property type="nucleotide sequence ID" value="XM_046096204.1"/>
</dbReference>
<keyword evidence="2" id="KW-1185">Reference proteome</keyword>
<comment type="caution">
    <text evidence="1">The sequence shown here is derived from an EMBL/GenBank/DDBJ whole genome shotgun (WGS) entry which is preliminary data.</text>
</comment>
<accession>A0A9P8UK48</accession>
<dbReference type="Proteomes" id="UP000758603">
    <property type="component" value="Unassembled WGS sequence"/>
</dbReference>
<gene>
    <name evidence="1" type="ORF">BKA67DRAFT_324448</name>
</gene>
<organism evidence="1 2">
    <name type="scientific">Truncatella angustata</name>
    <dbReference type="NCBI Taxonomy" id="152316"/>
    <lineage>
        <taxon>Eukaryota</taxon>
        <taxon>Fungi</taxon>
        <taxon>Dikarya</taxon>
        <taxon>Ascomycota</taxon>
        <taxon>Pezizomycotina</taxon>
        <taxon>Sordariomycetes</taxon>
        <taxon>Xylariomycetidae</taxon>
        <taxon>Amphisphaeriales</taxon>
        <taxon>Sporocadaceae</taxon>
        <taxon>Truncatella</taxon>
    </lineage>
</organism>
<evidence type="ECO:0000313" key="1">
    <source>
        <dbReference type="EMBL" id="KAH6653564.1"/>
    </source>
</evidence>
<dbReference type="AlphaFoldDB" id="A0A9P8UK48"/>
<name>A0A9P8UK48_9PEZI</name>
<reference evidence="1" key="1">
    <citation type="journal article" date="2021" name="Nat. Commun.">
        <title>Genetic determinants of endophytism in the Arabidopsis root mycobiome.</title>
        <authorList>
            <person name="Mesny F."/>
            <person name="Miyauchi S."/>
            <person name="Thiergart T."/>
            <person name="Pickel B."/>
            <person name="Atanasova L."/>
            <person name="Karlsson M."/>
            <person name="Huettel B."/>
            <person name="Barry K.W."/>
            <person name="Haridas S."/>
            <person name="Chen C."/>
            <person name="Bauer D."/>
            <person name="Andreopoulos W."/>
            <person name="Pangilinan J."/>
            <person name="LaButti K."/>
            <person name="Riley R."/>
            <person name="Lipzen A."/>
            <person name="Clum A."/>
            <person name="Drula E."/>
            <person name="Henrissat B."/>
            <person name="Kohler A."/>
            <person name="Grigoriev I.V."/>
            <person name="Martin F.M."/>
            <person name="Hacquard S."/>
        </authorList>
    </citation>
    <scope>NUCLEOTIDE SEQUENCE</scope>
    <source>
        <strain evidence="1">MPI-SDFR-AT-0073</strain>
    </source>
</reference>
<dbReference type="EMBL" id="JAGPXC010000005">
    <property type="protein sequence ID" value="KAH6653564.1"/>
    <property type="molecule type" value="Genomic_DNA"/>
</dbReference>
<dbReference type="GeneID" id="70125097"/>
<sequence>MCSEQASFFCTTLPFYNTLHSQVEILSSVFLATCCKTALTTNSIHPSSSRSWLHKHMYQTCLKCPHRLFDVRTRKQKSALPPRHMAMPIRWVHRSRKRPQRPPHRFRHRPSNMIRGLHIKLDRISQRLEEHSTKMIQPITKPSHFWAVILFASPSDAPWASPLPVMEPRDIPAASTNTKMDQEMIERLGQQRNRGIYLLHEGD</sequence>
<protein>
    <submittedName>
        <fullName evidence="1">Uncharacterized protein</fullName>
    </submittedName>
</protein>
<evidence type="ECO:0000313" key="2">
    <source>
        <dbReference type="Proteomes" id="UP000758603"/>
    </source>
</evidence>